<feature type="transmembrane region" description="Helical" evidence="1">
    <location>
        <begin position="252"/>
        <end position="273"/>
    </location>
</feature>
<keyword evidence="1" id="KW-0472">Membrane</keyword>
<dbReference type="Pfam" id="PF03591">
    <property type="entry name" value="AzlC"/>
    <property type="match status" value="1"/>
</dbReference>
<proteinExistence type="predicted"/>
<keyword evidence="1" id="KW-0812">Transmembrane</keyword>
<accession>A0A2A2ABL1</accession>
<name>A0A2A2ABL1_9BURK</name>
<evidence type="ECO:0000313" key="2">
    <source>
        <dbReference type="EMBL" id="PAT35128.1"/>
    </source>
</evidence>
<dbReference type="Proteomes" id="UP000217999">
    <property type="component" value="Unassembled WGS sequence"/>
</dbReference>
<sequence>MGQYSWQLLLCHSKSGIEPMAISHKPAKQSTSSQGLLTNQSSAYNPICQSFNRTYSSIRPPPTHKMPNFKRRHQEFWTGLADAAPFFFSIFISFVMFGVLGREMGFNGLALAFMTGSIMSEPLQLTLLKTSLESLTIAGIAVAALSANLRFVAFTLSIKNQLSGPIHRHVPALMVMANAAYTLISLRQQASFKVTPQYTNAVCFSLYGAALLGTVVGFTIGAHFGDSLSMHAASALIIFLFSQIGKMLLDRNILFAILISGSIGALQIVLWGATNLTLSLIGTILLTYSYDRS</sequence>
<keyword evidence="1" id="KW-1133">Transmembrane helix</keyword>
<feature type="transmembrane region" description="Helical" evidence="1">
    <location>
        <begin position="228"/>
        <end position="245"/>
    </location>
</feature>
<dbReference type="AlphaFoldDB" id="A0A2A2ABL1"/>
<evidence type="ECO:0000313" key="3">
    <source>
        <dbReference type="Proteomes" id="UP000217999"/>
    </source>
</evidence>
<evidence type="ECO:0000256" key="1">
    <source>
        <dbReference type="SAM" id="Phobius"/>
    </source>
</evidence>
<reference evidence="2 3" key="1">
    <citation type="submission" date="2017-08" db="EMBL/GenBank/DDBJ databases">
        <title>WGS of Clinical strains of the CDC Group NO-1 linked to zoonotic infections in humans.</title>
        <authorList>
            <person name="Bernier A.-M."/>
            <person name="Bernard K."/>
        </authorList>
    </citation>
    <scope>NUCLEOTIDE SEQUENCE [LARGE SCALE GENOMIC DNA]</scope>
    <source>
        <strain evidence="2 3">NML03-0146</strain>
    </source>
</reference>
<gene>
    <name evidence="2" type="ORF">CK620_04210</name>
</gene>
<feature type="transmembrane region" description="Helical" evidence="1">
    <location>
        <begin position="76"/>
        <end position="100"/>
    </location>
</feature>
<organism evidence="2 3">
    <name type="scientific">Vandammella animalimorsus</name>
    <dbReference type="NCBI Taxonomy" id="2029117"/>
    <lineage>
        <taxon>Bacteria</taxon>
        <taxon>Pseudomonadati</taxon>
        <taxon>Pseudomonadota</taxon>
        <taxon>Betaproteobacteria</taxon>
        <taxon>Burkholderiales</taxon>
        <taxon>Comamonadaceae</taxon>
        <taxon>Vandammella</taxon>
    </lineage>
</organism>
<protein>
    <submittedName>
        <fullName evidence="2">Uncharacterized protein</fullName>
    </submittedName>
</protein>
<dbReference type="EMBL" id="NSJF01000002">
    <property type="protein sequence ID" value="PAT35128.1"/>
    <property type="molecule type" value="Genomic_DNA"/>
</dbReference>
<comment type="caution">
    <text evidence="2">The sequence shown here is derived from an EMBL/GenBank/DDBJ whole genome shotgun (WGS) entry which is preliminary data.</text>
</comment>
<feature type="transmembrane region" description="Helical" evidence="1">
    <location>
        <begin position="198"/>
        <end position="222"/>
    </location>
</feature>
<dbReference type="InterPro" id="IPR011606">
    <property type="entry name" value="Brnchd-chn_aa_trnsp_permease"/>
</dbReference>
<feature type="transmembrane region" description="Helical" evidence="1">
    <location>
        <begin position="135"/>
        <end position="158"/>
    </location>
</feature>